<evidence type="ECO:0000313" key="2">
    <source>
        <dbReference type="Proteomes" id="UP000285378"/>
    </source>
</evidence>
<organism evidence="1 2">
    <name type="scientific">Pseudomonas fluorescens</name>
    <dbReference type="NCBI Taxonomy" id="294"/>
    <lineage>
        <taxon>Bacteria</taxon>
        <taxon>Pseudomonadati</taxon>
        <taxon>Pseudomonadota</taxon>
        <taxon>Gammaproteobacteria</taxon>
        <taxon>Pseudomonadales</taxon>
        <taxon>Pseudomonadaceae</taxon>
        <taxon>Pseudomonas</taxon>
    </lineage>
</organism>
<protein>
    <submittedName>
        <fullName evidence="1">Uncharacterized protein</fullName>
    </submittedName>
</protein>
<proteinExistence type="predicted"/>
<sequence length="139" mass="16002">MSYFDEEIEKDFVDFGINYEKLDDATHDKLVTKINKNLPFTGSKISWSSFPDSTSYLKNNVNTAFIEILKKLSNLKVKEIIFIGDSLTESAYKVHTMDLEKTLAIFADIPQHTYFFSNQFNFIGCIDSEGDISFSEIHF</sequence>
<dbReference type="OrthoDB" id="8481305at2"/>
<dbReference type="RefSeq" id="WP_123448796.1">
    <property type="nucleotide sequence ID" value="NZ_MOBX01000003.1"/>
</dbReference>
<dbReference type="Proteomes" id="UP000285378">
    <property type="component" value="Unassembled WGS sequence"/>
</dbReference>
<evidence type="ECO:0000313" key="1">
    <source>
        <dbReference type="EMBL" id="RON85150.1"/>
    </source>
</evidence>
<accession>A0A423MKM5</accession>
<reference evidence="1 2" key="1">
    <citation type="submission" date="2016-10" db="EMBL/GenBank/DDBJ databases">
        <title>Comparative genome analysis of multiple Pseudomonas spp. focuses on biocontrol and plant growth promoting traits.</title>
        <authorList>
            <person name="Tao X.-Y."/>
            <person name="Taylor C.G."/>
        </authorList>
    </citation>
    <scope>NUCLEOTIDE SEQUENCE [LARGE SCALE GENOMIC DNA]</scope>
    <source>
        <strain evidence="1 2">28B5</strain>
    </source>
</reference>
<gene>
    <name evidence="1" type="ORF">BK670_04415</name>
</gene>
<dbReference type="AlphaFoldDB" id="A0A423MKM5"/>
<name>A0A423MKM5_PSEFL</name>
<dbReference type="EMBL" id="MOBX01000003">
    <property type="protein sequence ID" value="RON85150.1"/>
    <property type="molecule type" value="Genomic_DNA"/>
</dbReference>
<comment type="caution">
    <text evidence="1">The sequence shown here is derived from an EMBL/GenBank/DDBJ whole genome shotgun (WGS) entry which is preliminary data.</text>
</comment>